<protein>
    <recommendedName>
        <fullName evidence="15">Phospholipid/glycerol acyltransferase domain-containing protein</fullName>
    </recommendedName>
</protein>
<evidence type="ECO:0000256" key="6">
    <source>
        <dbReference type="ARBA" id="ARBA00022692"/>
    </source>
</evidence>
<keyword evidence="10" id="KW-0594">Phospholipid biosynthesis</keyword>
<dbReference type="InterPro" id="IPR045252">
    <property type="entry name" value="LPCAT1-like"/>
</dbReference>
<evidence type="ECO:0000313" key="16">
    <source>
        <dbReference type="EMBL" id="CAL8096392.1"/>
    </source>
</evidence>
<evidence type="ECO:0000256" key="1">
    <source>
        <dbReference type="ARBA" id="ARBA00004370"/>
    </source>
</evidence>
<dbReference type="PANTHER" id="PTHR23063:SF52">
    <property type="entry name" value="LYSOPHOSPHATIDYLCHOLINE ACYLTRANSFERASE"/>
    <property type="match status" value="1"/>
</dbReference>
<evidence type="ECO:0000256" key="9">
    <source>
        <dbReference type="ARBA" id="ARBA00023136"/>
    </source>
</evidence>
<keyword evidence="8" id="KW-0443">Lipid metabolism</keyword>
<keyword evidence="5" id="KW-0808">Transferase</keyword>
<keyword evidence="9 14" id="KW-0472">Membrane</keyword>
<keyword evidence="6 14" id="KW-0812">Transmembrane</keyword>
<sequence>MTLIEGREALQSRILGKRTHELETGPFDESGSEEEFLIANEGYPEDGENNNNRDFFSLPTLGLNYLNNLNLNINLNLRNSSLWRMYENTSFTKPGFFSNYLGKHTDGLDINEHDITPDSRGFFTLTNFLRRHGFNSYEDDFSEEAVLERVRFQKLQEQAAIHSRKFVSEDSIFAFSEKESRSSLTEQDNIFGNINDSTYRLDKELLKPVNIEDCLPEKEILCESKVSTEEMRKNDLYQSSINPFYSRVELSVWDYLKIGIFSVTLLPIKVLLMIMSLGLALLLVLVGMCGVTFEESQSGPLSTWRRAVRWIIANVVMRLFVLCSGFIWTIKETGKRALPEEAPIFVVAPHSSYFDAFVVILLGAPSVVAKLSTKDIPVFGRLVTFTQAVYVSRESKGSRRQTVEVLKQRAQGVYNGSGMPQIFIFPEGTCSNRSSLIKFKPGAFVPQVPVQPVLIRYPNAFDAVTWTFDGPPVKRNIWYALSQFYFNIEIEYLPVYEPNEAEKNDPNMFGENVRKYMSEALQIPMSNYQYEDGVLLCALRDTQIIQKLRNIHRAKKALALIGCSNESSLIRQGSRYDRSFSWRKTFQEFQREYFNVDSEDTEVPEVQAVFKSFNTNDEESVDVRPYLALACLVCDDKKIWVQDMLNKIFKMYNMTRDSADEIRLQKLIQDIFEVSDDEETKHSSGNDQSNAAGDDTNARTAALLHRLSRCIELAKLFADEVTERLPKTYPSRYDRDKLPKLKRKSD</sequence>
<keyword evidence="17" id="KW-1185">Reference proteome</keyword>
<dbReference type="CDD" id="cd07991">
    <property type="entry name" value="LPLAT_LPCAT1-like"/>
    <property type="match status" value="1"/>
</dbReference>
<name>A0ABP1QC93_9HEXA</name>
<dbReference type="Pfam" id="PF01553">
    <property type="entry name" value="Acyltransferase"/>
    <property type="match status" value="1"/>
</dbReference>
<evidence type="ECO:0000256" key="7">
    <source>
        <dbReference type="ARBA" id="ARBA00022989"/>
    </source>
</evidence>
<comment type="similarity">
    <text evidence="3">Belongs to the 1-acyl-sn-glycerol-3-phosphate acyltransferase family.</text>
</comment>
<evidence type="ECO:0000256" key="2">
    <source>
        <dbReference type="ARBA" id="ARBA00005189"/>
    </source>
</evidence>
<accession>A0ABP1QC93</accession>
<feature type="domain" description="Phospholipid/glycerol acyltransferase" evidence="15">
    <location>
        <begin position="344"/>
        <end position="458"/>
    </location>
</feature>
<keyword evidence="4" id="KW-0444">Lipid biosynthesis</keyword>
<gene>
    <name evidence="16" type="ORF">ODALV1_LOCUS9341</name>
</gene>
<evidence type="ECO:0000256" key="14">
    <source>
        <dbReference type="SAM" id="Phobius"/>
    </source>
</evidence>
<evidence type="ECO:0000256" key="11">
    <source>
        <dbReference type="ARBA" id="ARBA00023264"/>
    </source>
</evidence>
<evidence type="ECO:0000256" key="10">
    <source>
        <dbReference type="ARBA" id="ARBA00023209"/>
    </source>
</evidence>
<evidence type="ECO:0000256" key="4">
    <source>
        <dbReference type="ARBA" id="ARBA00022516"/>
    </source>
</evidence>
<evidence type="ECO:0000256" key="13">
    <source>
        <dbReference type="ARBA" id="ARBA00025707"/>
    </source>
</evidence>
<keyword evidence="7 14" id="KW-1133">Transmembrane helix</keyword>
<dbReference type="PANTHER" id="PTHR23063">
    <property type="entry name" value="PHOSPHOLIPID ACYLTRANSFERASE"/>
    <property type="match status" value="1"/>
</dbReference>
<comment type="subcellular location">
    <subcellularLocation>
        <location evidence="1">Membrane</location>
    </subcellularLocation>
</comment>
<comment type="pathway">
    <text evidence="13">Phospholipid metabolism.</text>
</comment>
<keyword evidence="12" id="KW-0012">Acyltransferase</keyword>
<evidence type="ECO:0000256" key="5">
    <source>
        <dbReference type="ARBA" id="ARBA00022679"/>
    </source>
</evidence>
<evidence type="ECO:0000256" key="12">
    <source>
        <dbReference type="ARBA" id="ARBA00023315"/>
    </source>
</evidence>
<dbReference type="Proteomes" id="UP001642540">
    <property type="component" value="Unassembled WGS sequence"/>
</dbReference>
<comment type="pathway">
    <text evidence="2">Lipid metabolism.</text>
</comment>
<dbReference type="EMBL" id="CAXLJM020000028">
    <property type="protein sequence ID" value="CAL8096392.1"/>
    <property type="molecule type" value="Genomic_DNA"/>
</dbReference>
<keyword evidence="11" id="KW-1208">Phospholipid metabolism</keyword>
<comment type="caution">
    <text evidence="16">The sequence shown here is derived from an EMBL/GenBank/DDBJ whole genome shotgun (WGS) entry which is preliminary data.</text>
</comment>
<dbReference type="InterPro" id="IPR002123">
    <property type="entry name" value="Plipid/glycerol_acylTrfase"/>
</dbReference>
<evidence type="ECO:0000256" key="8">
    <source>
        <dbReference type="ARBA" id="ARBA00023098"/>
    </source>
</evidence>
<dbReference type="SUPFAM" id="SSF69593">
    <property type="entry name" value="Glycerol-3-phosphate (1)-acyltransferase"/>
    <property type="match status" value="1"/>
</dbReference>
<evidence type="ECO:0000256" key="3">
    <source>
        <dbReference type="ARBA" id="ARBA00008655"/>
    </source>
</evidence>
<dbReference type="SMART" id="SM00563">
    <property type="entry name" value="PlsC"/>
    <property type="match status" value="1"/>
</dbReference>
<feature type="transmembrane region" description="Helical" evidence="14">
    <location>
        <begin position="270"/>
        <end position="293"/>
    </location>
</feature>
<evidence type="ECO:0000259" key="15">
    <source>
        <dbReference type="SMART" id="SM00563"/>
    </source>
</evidence>
<organism evidence="16 17">
    <name type="scientific">Orchesella dallaii</name>
    <dbReference type="NCBI Taxonomy" id="48710"/>
    <lineage>
        <taxon>Eukaryota</taxon>
        <taxon>Metazoa</taxon>
        <taxon>Ecdysozoa</taxon>
        <taxon>Arthropoda</taxon>
        <taxon>Hexapoda</taxon>
        <taxon>Collembola</taxon>
        <taxon>Entomobryomorpha</taxon>
        <taxon>Entomobryoidea</taxon>
        <taxon>Orchesellidae</taxon>
        <taxon>Orchesellinae</taxon>
        <taxon>Orchesella</taxon>
    </lineage>
</organism>
<reference evidence="16 17" key="1">
    <citation type="submission" date="2024-08" db="EMBL/GenBank/DDBJ databases">
        <authorList>
            <person name="Cucini C."/>
            <person name="Frati F."/>
        </authorList>
    </citation>
    <scope>NUCLEOTIDE SEQUENCE [LARGE SCALE GENOMIC DNA]</scope>
</reference>
<proteinExistence type="inferred from homology"/>
<feature type="transmembrane region" description="Helical" evidence="14">
    <location>
        <begin position="308"/>
        <end position="330"/>
    </location>
</feature>
<evidence type="ECO:0000313" key="17">
    <source>
        <dbReference type="Proteomes" id="UP001642540"/>
    </source>
</evidence>